<dbReference type="SUPFAM" id="SSF52833">
    <property type="entry name" value="Thioredoxin-like"/>
    <property type="match status" value="1"/>
</dbReference>
<protein>
    <submittedName>
        <fullName evidence="7">Peroxiredoxin</fullName>
    </submittedName>
</protein>
<sequence>MTSIPENIPAPVDDGACDHLRGQALPNVTLTSSEGRPVNVGSLAGTVVLYFYPRTGRPDRPSPDGWAQIPGALGCTPQACAFRDHHRELTDLGVQVFGVSTQDSGYQQEAVDRLGISFELLSDENLALAQALELPLFTVEGVTLNKRVTLIAKDGEIQKVFYPVFPPDDHVYEVIDWLKDSSR</sequence>
<proteinExistence type="predicted"/>
<dbReference type="GO" id="GO:0034599">
    <property type="term" value="P:cellular response to oxidative stress"/>
    <property type="evidence" value="ECO:0007669"/>
    <property type="project" value="TreeGrafter"/>
</dbReference>
<evidence type="ECO:0000313" key="7">
    <source>
        <dbReference type="EMBL" id="SFM76951.1"/>
    </source>
</evidence>
<dbReference type="InterPro" id="IPR013766">
    <property type="entry name" value="Thioredoxin_domain"/>
</dbReference>
<dbReference type="AlphaFoldDB" id="A0A1I4TJX9"/>
<keyword evidence="4" id="KW-1015">Disulfide bond</keyword>
<dbReference type="Pfam" id="PF08534">
    <property type="entry name" value="Redoxin"/>
    <property type="match status" value="1"/>
</dbReference>
<keyword evidence="3" id="KW-0560">Oxidoreductase</keyword>
<keyword evidence="2" id="KW-0049">Antioxidant</keyword>
<dbReference type="GO" id="GO:0008379">
    <property type="term" value="F:thioredoxin peroxidase activity"/>
    <property type="evidence" value="ECO:0007669"/>
    <property type="project" value="TreeGrafter"/>
</dbReference>
<evidence type="ECO:0000256" key="3">
    <source>
        <dbReference type="ARBA" id="ARBA00023002"/>
    </source>
</evidence>
<keyword evidence="1" id="KW-0575">Peroxidase</keyword>
<dbReference type="Proteomes" id="UP000199339">
    <property type="component" value="Unassembled WGS sequence"/>
</dbReference>
<dbReference type="InterPro" id="IPR036249">
    <property type="entry name" value="Thioredoxin-like_sf"/>
</dbReference>
<dbReference type="PANTHER" id="PTHR42801">
    <property type="entry name" value="THIOREDOXIN-DEPENDENT PEROXIDE REDUCTASE"/>
    <property type="match status" value="1"/>
</dbReference>
<keyword evidence="5" id="KW-0676">Redox-active center</keyword>
<evidence type="ECO:0000259" key="6">
    <source>
        <dbReference type="PROSITE" id="PS51352"/>
    </source>
</evidence>
<dbReference type="RefSeq" id="WP_092000088.1">
    <property type="nucleotide sequence ID" value="NZ_FOUR01000002.1"/>
</dbReference>
<keyword evidence="8" id="KW-1185">Reference proteome</keyword>
<reference evidence="8" key="1">
    <citation type="submission" date="2016-10" db="EMBL/GenBank/DDBJ databases">
        <authorList>
            <person name="Varghese N."/>
            <person name="Submissions S."/>
        </authorList>
    </citation>
    <scope>NUCLEOTIDE SEQUENCE [LARGE SCALE GENOMIC DNA]</scope>
    <source>
        <strain evidence="8">CGMCC 1.6775</strain>
    </source>
</reference>
<evidence type="ECO:0000313" key="8">
    <source>
        <dbReference type="Proteomes" id="UP000199339"/>
    </source>
</evidence>
<accession>A0A1I4TJX9</accession>
<dbReference type="CDD" id="cd03017">
    <property type="entry name" value="PRX_BCP"/>
    <property type="match status" value="1"/>
</dbReference>
<dbReference type="InterPro" id="IPR050924">
    <property type="entry name" value="Peroxiredoxin_BCP/PrxQ"/>
</dbReference>
<dbReference type="PANTHER" id="PTHR42801:SF21">
    <property type="entry name" value="BCPB PROTEIN"/>
    <property type="match status" value="1"/>
</dbReference>
<organism evidence="7 8">
    <name type="scientific">Marinobacter pelagius</name>
    <dbReference type="NCBI Taxonomy" id="379482"/>
    <lineage>
        <taxon>Bacteria</taxon>
        <taxon>Pseudomonadati</taxon>
        <taxon>Pseudomonadota</taxon>
        <taxon>Gammaproteobacteria</taxon>
        <taxon>Pseudomonadales</taxon>
        <taxon>Marinobacteraceae</taxon>
        <taxon>Marinobacter</taxon>
    </lineage>
</organism>
<dbReference type="Gene3D" id="3.40.30.10">
    <property type="entry name" value="Glutaredoxin"/>
    <property type="match status" value="1"/>
</dbReference>
<evidence type="ECO:0000256" key="1">
    <source>
        <dbReference type="ARBA" id="ARBA00022559"/>
    </source>
</evidence>
<feature type="domain" description="Thioredoxin" evidence="6">
    <location>
        <begin position="19"/>
        <end position="180"/>
    </location>
</feature>
<evidence type="ECO:0000256" key="2">
    <source>
        <dbReference type="ARBA" id="ARBA00022862"/>
    </source>
</evidence>
<name>A0A1I4TJX9_9GAMM</name>
<dbReference type="EMBL" id="FOUR01000002">
    <property type="protein sequence ID" value="SFM76951.1"/>
    <property type="molecule type" value="Genomic_DNA"/>
</dbReference>
<dbReference type="PROSITE" id="PS51352">
    <property type="entry name" value="THIOREDOXIN_2"/>
    <property type="match status" value="1"/>
</dbReference>
<dbReference type="GO" id="GO:0005737">
    <property type="term" value="C:cytoplasm"/>
    <property type="evidence" value="ECO:0007669"/>
    <property type="project" value="TreeGrafter"/>
</dbReference>
<evidence type="ECO:0000256" key="4">
    <source>
        <dbReference type="ARBA" id="ARBA00023157"/>
    </source>
</evidence>
<dbReference type="InterPro" id="IPR013740">
    <property type="entry name" value="Redoxin"/>
</dbReference>
<dbReference type="OrthoDB" id="5296483at2"/>
<evidence type="ECO:0000256" key="5">
    <source>
        <dbReference type="ARBA" id="ARBA00023284"/>
    </source>
</evidence>
<gene>
    <name evidence="7" type="ORF">SAMN04487961_1180</name>
</gene>
<dbReference type="GO" id="GO:0045454">
    <property type="term" value="P:cell redox homeostasis"/>
    <property type="evidence" value="ECO:0007669"/>
    <property type="project" value="TreeGrafter"/>
</dbReference>